<feature type="domain" description="DUF1731" evidence="3">
    <location>
        <begin position="247"/>
        <end position="292"/>
    </location>
</feature>
<evidence type="ECO:0000313" key="5">
    <source>
        <dbReference type="Proteomes" id="UP000243558"/>
    </source>
</evidence>
<dbReference type="CDD" id="cd05242">
    <property type="entry name" value="SDR_a8"/>
    <property type="match status" value="1"/>
</dbReference>
<dbReference type="InterPro" id="IPR010099">
    <property type="entry name" value="SDR39U1"/>
</dbReference>
<dbReference type="SUPFAM" id="SSF51735">
    <property type="entry name" value="NAD(P)-binding Rossmann-fold domains"/>
    <property type="match status" value="1"/>
</dbReference>
<dbReference type="InterPro" id="IPR001509">
    <property type="entry name" value="Epimerase_deHydtase"/>
</dbReference>
<dbReference type="PANTHER" id="PTHR11092">
    <property type="entry name" value="SUGAR NUCLEOTIDE EPIMERASE RELATED"/>
    <property type="match status" value="1"/>
</dbReference>
<evidence type="ECO:0000259" key="2">
    <source>
        <dbReference type="Pfam" id="PF01370"/>
    </source>
</evidence>
<dbReference type="InterPro" id="IPR036291">
    <property type="entry name" value="NAD(P)-bd_dom_sf"/>
</dbReference>
<feature type="domain" description="NAD-dependent epimerase/dehydratase" evidence="2">
    <location>
        <begin position="3"/>
        <end position="219"/>
    </location>
</feature>
<dbReference type="EMBL" id="JTJM01000035">
    <property type="protein sequence ID" value="OBW91407.1"/>
    <property type="molecule type" value="Genomic_DNA"/>
</dbReference>
<comment type="caution">
    <text evidence="4">The sequence shown here is derived from an EMBL/GenBank/DDBJ whole genome shotgun (WGS) entry which is preliminary data.</text>
</comment>
<name>A0A1A7NMP2_9PAST</name>
<organism evidence="4 5">
    <name type="scientific">Gallibacterium genomosp. 3</name>
    <dbReference type="NCBI Taxonomy" id="505345"/>
    <lineage>
        <taxon>Bacteria</taxon>
        <taxon>Pseudomonadati</taxon>
        <taxon>Pseudomonadota</taxon>
        <taxon>Gammaproteobacteria</taxon>
        <taxon>Pasteurellales</taxon>
        <taxon>Pasteurellaceae</taxon>
        <taxon>Gallibacterium</taxon>
    </lineage>
</organism>
<dbReference type="Pfam" id="PF01370">
    <property type="entry name" value="Epimerase"/>
    <property type="match status" value="1"/>
</dbReference>
<dbReference type="InterPro" id="IPR013549">
    <property type="entry name" value="DUF1731"/>
</dbReference>
<evidence type="ECO:0000256" key="1">
    <source>
        <dbReference type="ARBA" id="ARBA00009353"/>
    </source>
</evidence>
<dbReference type="AlphaFoldDB" id="A0A1A7NMP2"/>
<reference evidence="4 5" key="1">
    <citation type="submission" date="2014-11" db="EMBL/GenBank/DDBJ databases">
        <title>Pan-genome of Gallibacterium spp.</title>
        <authorList>
            <person name="Kudirkiene E."/>
            <person name="Bojesen A.M."/>
        </authorList>
    </citation>
    <scope>NUCLEOTIDE SEQUENCE [LARGE SCALE GENOMIC DNA]</scope>
    <source>
        <strain evidence="4 5">F151</strain>
    </source>
</reference>
<dbReference type="Proteomes" id="UP000243558">
    <property type="component" value="Unassembled WGS sequence"/>
</dbReference>
<proteinExistence type="inferred from homology"/>
<protein>
    <submittedName>
        <fullName evidence="4">Epimerase</fullName>
    </submittedName>
</protein>
<dbReference type="OrthoDB" id="9801773at2"/>
<dbReference type="Gene3D" id="3.40.50.720">
    <property type="entry name" value="NAD(P)-binding Rossmann-like Domain"/>
    <property type="match status" value="1"/>
</dbReference>
<dbReference type="RefSeq" id="WP_065239596.1">
    <property type="nucleotide sequence ID" value="NZ_JTJM01000035.1"/>
</dbReference>
<keyword evidence="5" id="KW-1185">Reference proteome</keyword>
<comment type="similarity">
    <text evidence="1">Belongs to the NAD(P)-dependent epimerase/dehydratase family. SDR39U1 subfamily.</text>
</comment>
<evidence type="ECO:0000313" key="4">
    <source>
        <dbReference type="EMBL" id="OBW91407.1"/>
    </source>
</evidence>
<dbReference type="NCBIfam" id="TIGR01777">
    <property type="entry name" value="yfcH"/>
    <property type="match status" value="1"/>
</dbReference>
<dbReference type="PATRIC" id="fig|505345.7.peg.1554"/>
<sequence>MKILITGGTGFIGKTLLKQLDSEGYQLTLLSRSPKKYSAQIPANTQLLSSLDGFTNLDDFDVVINLAGEPIFNHSWTDPQKQKLIDSRIKITQKLVSLINSGQQPPHTFISGSAIGYYGDHPQLMMTEKMPAANDFLGSLCQQWETTALAANTRVCLLRTGLVLGSYGGVLGRLLPLYSHWLGGRIGDGQQFWSWISLPDMINAILFLIKNSECRGAFNMVSPNPVTNQEFNDTLARLMKRKAILHIPASLIKIVLGERACLLLNSQKIYPEKLLKAGFQFDCPTLEATLTKILNN</sequence>
<accession>A0A1A7NMP2</accession>
<evidence type="ECO:0000259" key="3">
    <source>
        <dbReference type="Pfam" id="PF08338"/>
    </source>
</evidence>
<dbReference type="Pfam" id="PF08338">
    <property type="entry name" value="DUF1731"/>
    <property type="match status" value="1"/>
</dbReference>
<dbReference type="PANTHER" id="PTHR11092:SF0">
    <property type="entry name" value="EPIMERASE FAMILY PROTEIN SDR39U1"/>
    <property type="match status" value="1"/>
</dbReference>
<gene>
    <name evidence="4" type="ORF">QV01_07865</name>
</gene>